<dbReference type="GO" id="GO:0006265">
    <property type="term" value="P:DNA topological change"/>
    <property type="evidence" value="ECO:0007669"/>
    <property type="project" value="InterPro"/>
</dbReference>
<dbReference type="GO" id="GO:0003677">
    <property type="term" value="F:DNA binding"/>
    <property type="evidence" value="ECO:0007669"/>
    <property type="project" value="UniProtKB-KW"/>
</dbReference>
<evidence type="ECO:0000256" key="8">
    <source>
        <dbReference type="ARBA" id="ARBA00031985"/>
    </source>
</evidence>
<dbReference type="GO" id="GO:0006310">
    <property type="term" value="P:DNA recombination"/>
    <property type="evidence" value="ECO:0007669"/>
    <property type="project" value="TreeGrafter"/>
</dbReference>
<evidence type="ECO:0000256" key="1">
    <source>
        <dbReference type="ARBA" id="ARBA00000213"/>
    </source>
</evidence>
<dbReference type="GO" id="GO:0003917">
    <property type="term" value="F:DNA topoisomerase type I (single strand cut, ATP-independent) activity"/>
    <property type="evidence" value="ECO:0007669"/>
    <property type="project" value="UniProtKB-EC"/>
</dbReference>
<dbReference type="InterPro" id="IPR000380">
    <property type="entry name" value="Topo_IA"/>
</dbReference>
<dbReference type="GeneID" id="60659066"/>
<comment type="similarity">
    <text evidence="2">Belongs to the type IA topoisomerase family.</text>
</comment>
<evidence type="ECO:0000259" key="12">
    <source>
        <dbReference type="PROSITE" id="PS52039"/>
    </source>
</evidence>
<dbReference type="PROSITE" id="PS52039">
    <property type="entry name" value="TOPO_IA_2"/>
    <property type="match status" value="1"/>
</dbReference>
<dbReference type="InterPro" id="IPR034144">
    <property type="entry name" value="TOPRIM_TopoIII"/>
</dbReference>
<dbReference type="SUPFAM" id="SSF56712">
    <property type="entry name" value="Prokaryotic type I DNA topoisomerase"/>
    <property type="match status" value="1"/>
</dbReference>
<dbReference type="Gene3D" id="2.70.20.10">
    <property type="entry name" value="Topoisomerase I, domain 3"/>
    <property type="match status" value="1"/>
</dbReference>
<dbReference type="Proteomes" id="UP000063275">
    <property type="component" value="Plasmid unnamed1"/>
</dbReference>
<dbReference type="SMART" id="SM00437">
    <property type="entry name" value="TOP1Ac"/>
    <property type="match status" value="1"/>
</dbReference>
<dbReference type="InterPro" id="IPR013497">
    <property type="entry name" value="Topo_IA_cen"/>
</dbReference>
<dbReference type="InterPro" id="IPR013824">
    <property type="entry name" value="Topo_IA_cen_sub1"/>
</dbReference>
<dbReference type="Pfam" id="PF01751">
    <property type="entry name" value="Toprim"/>
    <property type="match status" value="1"/>
</dbReference>
<feature type="domain" description="Topo IA-type catalytic" evidence="12">
    <location>
        <begin position="150"/>
        <end position="597"/>
    </location>
</feature>
<dbReference type="RefSeq" id="WP_029493414.1">
    <property type="nucleotide sequence ID" value="NZ_ATKF01000077.1"/>
</dbReference>
<dbReference type="SMART" id="SM00436">
    <property type="entry name" value="TOP1Bc"/>
    <property type="match status" value="1"/>
</dbReference>
<protein>
    <recommendedName>
        <fullName evidence="3">DNA topoisomerase</fullName>
        <ecNumber evidence="3">5.6.2.1</ecNumber>
    </recommendedName>
    <alternativeName>
        <fullName evidence="10">Omega-protein</fullName>
    </alternativeName>
    <alternativeName>
        <fullName evidence="9">Relaxing enzyme</fullName>
    </alternativeName>
    <alternativeName>
        <fullName evidence="7">Swivelase</fullName>
    </alternativeName>
    <alternativeName>
        <fullName evidence="8">Untwisting enzyme</fullName>
    </alternativeName>
</protein>
<gene>
    <name evidence="13" type="ORF">RN87_11685</name>
</gene>
<dbReference type="EMBL" id="CP013332">
    <property type="protein sequence ID" value="ALQ41214.1"/>
    <property type="molecule type" value="Genomic_DNA"/>
</dbReference>
<dbReference type="Gene3D" id="3.40.50.140">
    <property type="match status" value="1"/>
</dbReference>
<dbReference type="Pfam" id="PF01131">
    <property type="entry name" value="Topoisom_bac"/>
    <property type="match status" value="1"/>
</dbReference>
<dbReference type="Gene3D" id="1.10.290.10">
    <property type="entry name" value="Topoisomerase I, domain 4"/>
    <property type="match status" value="1"/>
</dbReference>
<dbReference type="CDD" id="cd03362">
    <property type="entry name" value="TOPRIM_TopoIA_TopoIII"/>
    <property type="match status" value="1"/>
</dbReference>
<evidence type="ECO:0000256" key="3">
    <source>
        <dbReference type="ARBA" id="ARBA00012891"/>
    </source>
</evidence>
<evidence type="ECO:0000256" key="7">
    <source>
        <dbReference type="ARBA" id="ARBA00030003"/>
    </source>
</evidence>
<dbReference type="InterPro" id="IPR003602">
    <property type="entry name" value="Topo_IA_DNA-bd_dom"/>
</dbReference>
<dbReference type="InterPro" id="IPR023405">
    <property type="entry name" value="Topo_IA_core_domain"/>
</dbReference>
<evidence type="ECO:0000256" key="4">
    <source>
        <dbReference type="ARBA" id="ARBA00023029"/>
    </source>
</evidence>
<dbReference type="GO" id="GO:0043597">
    <property type="term" value="C:cytoplasmic replication fork"/>
    <property type="evidence" value="ECO:0007669"/>
    <property type="project" value="TreeGrafter"/>
</dbReference>
<comment type="catalytic activity">
    <reaction evidence="1">
        <text>ATP-independent breakage of single-stranded DNA, followed by passage and rejoining.</text>
        <dbReference type="EC" id="5.6.2.1"/>
    </reaction>
</comment>
<evidence type="ECO:0000313" key="13">
    <source>
        <dbReference type="EMBL" id="ALQ41214.1"/>
    </source>
</evidence>
<reference evidence="13 14" key="1">
    <citation type="submission" date="2015-11" db="EMBL/GenBank/DDBJ databases">
        <authorList>
            <person name="Zhang Y."/>
            <person name="Guo Z."/>
        </authorList>
    </citation>
    <scope>NUCLEOTIDE SEQUENCE [LARGE SCALE GENOMIC DNA]</scope>
    <source>
        <strain evidence="13 14">ChDC F174</strain>
        <plasmid evidence="14">Plasmid unnamed1</plasmid>
    </source>
</reference>
<dbReference type="InterPro" id="IPR013825">
    <property type="entry name" value="Topo_IA_cen_sub2"/>
</dbReference>
<keyword evidence="4" id="KW-0799">Topoisomerase</keyword>
<name>A0A0S2ZQX2_9FUSO</name>
<evidence type="ECO:0000256" key="6">
    <source>
        <dbReference type="ARBA" id="ARBA00023235"/>
    </source>
</evidence>
<proteinExistence type="inferred from homology"/>
<dbReference type="KEGG" id="fhw:RN87_11685"/>
<feature type="domain" description="Toprim" evidence="11">
    <location>
        <begin position="1"/>
        <end position="133"/>
    </location>
</feature>
<dbReference type="PANTHER" id="PTHR11390">
    <property type="entry name" value="PROKARYOTIC DNA TOPOISOMERASE"/>
    <property type="match status" value="1"/>
</dbReference>
<evidence type="ECO:0000256" key="5">
    <source>
        <dbReference type="ARBA" id="ARBA00023125"/>
    </source>
</evidence>
<evidence type="ECO:0000256" key="10">
    <source>
        <dbReference type="ARBA" id="ARBA00032877"/>
    </source>
</evidence>
<dbReference type="InterPro" id="IPR006171">
    <property type="entry name" value="TOPRIM_dom"/>
</dbReference>
<evidence type="ECO:0000256" key="9">
    <source>
        <dbReference type="ARBA" id="ARBA00032235"/>
    </source>
</evidence>
<dbReference type="AlphaFoldDB" id="A0A0S2ZQX2"/>
<dbReference type="EC" id="5.6.2.1" evidence="3"/>
<dbReference type="PANTHER" id="PTHR11390:SF21">
    <property type="entry name" value="DNA TOPOISOMERASE 3-ALPHA"/>
    <property type="match status" value="1"/>
</dbReference>
<keyword evidence="5" id="KW-0238">DNA-binding</keyword>
<accession>A0A0S2ZQX2</accession>
<geneLocation type="plasmid" evidence="13">
    <name>unnamed1</name>
</geneLocation>
<dbReference type="PRINTS" id="PR00417">
    <property type="entry name" value="PRTPISMRASEI"/>
</dbReference>
<keyword evidence="13" id="KW-0614">Plasmid</keyword>
<dbReference type="GO" id="GO:0006281">
    <property type="term" value="P:DNA repair"/>
    <property type="evidence" value="ECO:0007669"/>
    <property type="project" value="TreeGrafter"/>
</dbReference>
<dbReference type="InterPro" id="IPR013826">
    <property type="entry name" value="Topo_IA_cen_sub3"/>
</dbReference>
<organism evidence="13">
    <name type="scientific">Fusobacterium hwasookii ChDC F174</name>
    <dbReference type="NCBI Taxonomy" id="1307442"/>
    <lineage>
        <taxon>Bacteria</taxon>
        <taxon>Fusobacteriati</taxon>
        <taxon>Fusobacteriota</taxon>
        <taxon>Fusobacteriia</taxon>
        <taxon>Fusobacteriales</taxon>
        <taxon>Fusobacteriaceae</taxon>
        <taxon>Fusobacterium</taxon>
    </lineage>
</organism>
<evidence type="ECO:0000313" key="14">
    <source>
        <dbReference type="Proteomes" id="UP000063275"/>
    </source>
</evidence>
<keyword evidence="6 13" id="KW-0413">Isomerase</keyword>
<dbReference type="SMART" id="SM00493">
    <property type="entry name" value="TOPRIM"/>
    <property type="match status" value="1"/>
</dbReference>
<dbReference type="Gene3D" id="1.10.460.10">
    <property type="entry name" value="Topoisomerase I, domain 2"/>
    <property type="match status" value="1"/>
</dbReference>
<evidence type="ECO:0000259" key="11">
    <source>
        <dbReference type="PROSITE" id="PS50880"/>
    </source>
</evidence>
<dbReference type="OrthoDB" id="9803554at2"/>
<dbReference type="PROSITE" id="PS50880">
    <property type="entry name" value="TOPRIM"/>
    <property type="match status" value="1"/>
</dbReference>
<dbReference type="InterPro" id="IPR003601">
    <property type="entry name" value="Topo_IA_2"/>
</dbReference>
<evidence type="ECO:0000256" key="2">
    <source>
        <dbReference type="ARBA" id="ARBA00009446"/>
    </source>
</evidence>
<sequence length="608" mass="70762">MQLIIAEKKELAEDISKAIPGTKNNKGLQIEVGDYVICWVGGHILKLKDPEDINPELKKWQLEKLPIYFEKWEKSIIKNKSSLFKNLKELIKKADIIIHAGDPDDEGQYLVDEIFEYLNCKKPVKRLLINDNSLEAVKKAFNKMEDNRKFISLGEAAKARSIADIILGINLSRFFTLTNKDKTTLTVGRVQTPTLALVVNRDFEIENHIKEKYYDLILNIDLKKFVINFKYESKEKITNKEDLKKIIDRISEKNGIITISKKIVYNSPPLPFNLNKLQTEANNKFGYGVDKVMEITQALRDKFRAITYNRSDCQYLTDEHFKEAPKLVPELLKRFERNFKVDLSEENKSRCFNDKKVKVHYGIIPTYKPELDLDKFSEEEKNIYLLIAKRYLIQFMEKTKIKKTELLLEIEDEIFKKNFSTTLDPGYRNFYFEIEENENNEEDEELSFDIPEGKFSFPIKKDDLNIIEKETKPKSRYTQASLIKDMNNIAKYVKNEKIKKILKLKDEGKDGLNGSIGTSATQASIISGLLKRGYLEEKEKNIYSTKLARDFLKILPETLKTPDSTAIWWLVQEEIKAGNAKIEDLTLRVLEEVKNIINGYKEKEINES</sequence>